<dbReference type="EMBL" id="BQXS01005770">
    <property type="protein sequence ID" value="GKT14633.1"/>
    <property type="molecule type" value="Genomic_DNA"/>
</dbReference>
<dbReference type="Gene3D" id="1.10.510.10">
    <property type="entry name" value="Transferase(Phosphotransferase) domain 1"/>
    <property type="match status" value="1"/>
</dbReference>
<dbReference type="InterPro" id="IPR000719">
    <property type="entry name" value="Prot_kinase_dom"/>
</dbReference>
<gene>
    <name evidence="2" type="ORF">ADUPG1_004049</name>
</gene>
<protein>
    <recommendedName>
        <fullName evidence="1">Protein kinase domain-containing protein</fullName>
    </recommendedName>
</protein>
<comment type="caution">
    <text evidence="2">The sequence shown here is derived from an EMBL/GenBank/DDBJ whole genome shotgun (WGS) entry which is preliminary data.</text>
</comment>
<dbReference type="InterPro" id="IPR011009">
    <property type="entry name" value="Kinase-like_dom_sf"/>
</dbReference>
<sequence length="127" mass="13894">EHHEGAYGFCTEFCIGGNVREFSKSLCDVVGGKSYGYESDEDKLDTVLEPMTLDPLRVSALCVGMIECLSEVFKAKPSLVHRDIKPDNFLVHVDPKDGECTIVLSDLGLSKIRDSISSSTSSRSYIG</sequence>
<evidence type="ECO:0000313" key="3">
    <source>
        <dbReference type="Proteomes" id="UP001057375"/>
    </source>
</evidence>
<evidence type="ECO:0000313" key="2">
    <source>
        <dbReference type="EMBL" id="GKT14633.1"/>
    </source>
</evidence>
<dbReference type="SUPFAM" id="SSF56112">
    <property type="entry name" value="Protein kinase-like (PK-like)"/>
    <property type="match status" value="1"/>
</dbReference>
<dbReference type="InterPro" id="IPR008271">
    <property type="entry name" value="Ser/Thr_kinase_AS"/>
</dbReference>
<keyword evidence="3" id="KW-1185">Reference proteome</keyword>
<feature type="domain" description="Protein kinase" evidence="1">
    <location>
        <begin position="1"/>
        <end position="127"/>
    </location>
</feature>
<name>A0ABQ5JS67_9EUKA</name>
<accession>A0ABQ5JS67</accession>
<feature type="non-terminal residue" evidence="2">
    <location>
        <position position="127"/>
    </location>
</feature>
<dbReference type="Proteomes" id="UP001057375">
    <property type="component" value="Unassembled WGS sequence"/>
</dbReference>
<reference evidence="2" key="1">
    <citation type="submission" date="2022-03" db="EMBL/GenBank/DDBJ databases">
        <title>Draft genome sequence of Aduncisulcus paluster, a free-living microaerophilic Fornicata.</title>
        <authorList>
            <person name="Yuyama I."/>
            <person name="Kume K."/>
            <person name="Tamura T."/>
            <person name="Inagaki Y."/>
            <person name="Hashimoto T."/>
        </authorList>
    </citation>
    <scope>NUCLEOTIDE SEQUENCE</scope>
    <source>
        <strain evidence="2">NY0171</strain>
    </source>
</reference>
<dbReference type="PROSITE" id="PS00108">
    <property type="entry name" value="PROTEIN_KINASE_ST"/>
    <property type="match status" value="1"/>
</dbReference>
<dbReference type="PROSITE" id="PS50011">
    <property type="entry name" value="PROTEIN_KINASE_DOM"/>
    <property type="match status" value="1"/>
</dbReference>
<feature type="non-terminal residue" evidence="2">
    <location>
        <position position="1"/>
    </location>
</feature>
<organism evidence="2 3">
    <name type="scientific">Aduncisulcus paluster</name>
    <dbReference type="NCBI Taxonomy" id="2918883"/>
    <lineage>
        <taxon>Eukaryota</taxon>
        <taxon>Metamonada</taxon>
        <taxon>Carpediemonas-like organisms</taxon>
        <taxon>Aduncisulcus</taxon>
    </lineage>
</organism>
<evidence type="ECO:0000259" key="1">
    <source>
        <dbReference type="PROSITE" id="PS50011"/>
    </source>
</evidence>
<proteinExistence type="predicted"/>